<gene>
    <name evidence="1" type="ORF">TCEB3V08_LOCUS4446</name>
</gene>
<protein>
    <submittedName>
        <fullName evidence="1">Uncharacterized protein</fullName>
    </submittedName>
</protein>
<dbReference type="EMBL" id="OC317662">
    <property type="protein sequence ID" value="CAD7398316.1"/>
    <property type="molecule type" value="Genomic_DNA"/>
</dbReference>
<name>A0A7R9GVI1_TIMCR</name>
<organism evidence="1">
    <name type="scientific">Timema cristinae</name>
    <name type="common">Walking stick</name>
    <dbReference type="NCBI Taxonomy" id="61476"/>
    <lineage>
        <taxon>Eukaryota</taxon>
        <taxon>Metazoa</taxon>
        <taxon>Ecdysozoa</taxon>
        <taxon>Arthropoda</taxon>
        <taxon>Hexapoda</taxon>
        <taxon>Insecta</taxon>
        <taxon>Pterygota</taxon>
        <taxon>Neoptera</taxon>
        <taxon>Polyneoptera</taxon>
        <taxon>Phasmatodea</taxon>
        <taxon>Timematodea</taxon>
        <taxon>Timematoidea</taxon>
        <taxon>Timematidae</taxon>
        <taxon>Timema</taxon>
    </lineage>
</organism>
<proteinExistence type="predicted"/>
<reference evidence="1" key="1">
    <citation type="submission" date="2020-11" db="EMBL/GenBank/DDBJ databases">
        <authorList>
            <person name="Tran Van P."/>
        </authorList>
    </citation>
    <scope>NUCLEOTIDE SEQUENCE</scope>
</reference>
<evidence type="ECO:0000313" key="1">
    <source>
        <dbReference type="EMBL" id="CAD7398316.1"/>
    </source>
</evidence>
<dbReference type="AlphaFoldDB" id="A0A7R9GVI1"/>
<accession>A0A7R9GVI1</accession>
<sequence>MLTPTLFYRSGEWLCQEKTKIKLVYPHFRRGRVENHLVKTTISRPNRDSNLNLPVIGSEFYCKSSVLDHAATEIHSPSRSGRGPIHDCPTRGPFDELNSVLAMPENGASSSLPSFRASASCIGQLNRKAKQDTIKCFAFPDSFLPNEKHRQVYLHLRGGREDNHFGKTTLSTPNIDSNLDLPVIGSPVYCESSALDHAANEACVRDLLWRREVSVLEVLYKAYFAPIVTYAALNRLIAQQLSQCIYLESRVIEPVPLLNTSTEAGTALEIIHYVQDF</sequence>